<accession>A0ABN0WQD1</accession>
<dbReference type="Gene3D" id="4.10.320.10">
    <property type="entry name" value="E3-binding domain"/>
    <property type="match status" value="1"/>
</dbReference>
<evidence type="ECO:0000256" key="4">
    <source>
        <dbReference type="ARBA" id="ARBA00023315"/>
    </source>
</evidence>
<keyword evidence="8" id="KW-1185">Reference proteome</keyword>
<dbReference type="RefSeq" id="WP_252798934.1">
    <property type="nucleotide sequence ID" value="NZ_BAAABM010000029.1"/>
</dbReference>
<dbReference type="PROSITE" id="PS51826">
    <property type="entry name" value="PSBD"/>
    <property type="match status" value="1"/>
</dbReference>
<reference evidence="7 8" key="1">
    <citation type="journal article" date="2019" name="Int. J. Syst. Evol. Microbiol.">
        <title>The Global Catalogue of Microorganisms (GCM) 10K type strain sequencing project: providing services to taxonomists for standard genome sequencing and annotation.</title>
        <authorList>
            <consortium name="The Broad Institute Genomics Platform"/>
            <consortium name="The Broad Institute Genome Sequencing Center for Infectious Disease"/>
            <person name="Wu L."/>
            <person name="Ma J."/>
        </authorList>
    </citation>
    <scope>NUCLEOTIDE SEQUENCE [LARGE SCALE GENOMIC DNA]</scope>
    <source>
        <strain evidence="7 8">JCM 3146</strain>
    </source>
</reference>
<dbReference type="SUPFAM" id="SSF51230">
    <property type="entry name" value="Single hybrid motif"/>
    <property type="match status" value="1"/>
</dbReference>
<dbReference type="Pfam" id="PF00364">
    <property type="entry name" value="Biotin_lipoyl"/>
    <property type="match status" value="1"/>
</dbReference>
<evidence type="ECO:0000256" key="5">
    <source>
        <dbReference type="SAM" id="MobiDB-lite"/>
    </source>
</evidence>
<dbReference type="InterPro" id="IPR050743">
    <property type="entry name" value="2-oxoacid_DH_E2_comp"/>
</dbReference>
<dbReference type="InterPro" id="IPR011053">
    <property type="entry name" value="Single_hybrid_motif"/>
</dbReference>
<protein>
    <recommendedName>
        <fullName evidence="6">Peripheral subunit-binding (PSBD) domain-containing protein</fullName>
    </recommendedName>
</protein>
<keyword evidence="4" id="KW-0012">Acyltransferase</keyword>
<feature type="compositionally biased region" description="Low complexity" evidence="5">
    <location>
        <begin position="288"/>
        <end position="308"/>
    </location>
</feature>
<keyword evidence="3" id="KW-0808">Transferase</keyword>
<dbReference type="Gene3D" id="2.40.50.100">
    <property type="match status" value="1"/>
</dbReference>
<evidence type="ECO:0000256" key="1">
    <source>
        <dbReference type="ARBA" id="ARBA00001938"/>
    </source>
</evidence>
<dbReference type="PANTHER" id="PTHR43178:SF5">
    <property type="entry name" value="LIPOAMIDE ACYLTRANSFERASE COMPONENT OF BRANCHED-CHAIN ALPHA-KETO ACID DEHYDROGENASE COMPLEX, MITOCHONDRIAL"/>
    <property type="match status" value="1"/>
</dbReference>
<dbReference type="Proteomes" id="UP001501822">
    <property type="component" value="Unassembled WGS sequence"/>
</dbReference>
<gene>
    <name evidence="7" type="ORF">GCM10010151_37270</name>
</gene>
<dbReference type="PANTHER" id="PTHR43178">
    <property type="entry name" value="DIHYDROLIPOAMIDE ACETYLTRANSFERASE COMPONENT OF PYRUVATE DEHYDROGENASE COMPLEX"/>
    <property type="match status" value="1"/>
</dbReference>
<evidence type="ECO:0000313" key="8">
    <source>
        <dbReference type="Proteomes" id="UP001501822"/>
    </source>
</evidence>
<feature type="compositionally biased region" description="Low complexity" evidence="5">
    <location>
        <begin position="260"/>
        <end position="273"/>
    </location>
</feature>
<organism evidence="7 8">
    <name type="scientific">Actinoallomurus spadix</name>
    <dbReference type="NCBI Taxonomy" id="79912"/>
    <lineage>
        <taxon>Bacteria</taxon>
        <taxon>Bacillati</taxon>
        <taxon>Actinomycetota</taxon>
        <taxon>Actinomycetes</taxon>
        <taxon>Streptosporangiales</taxon>
        <taxon>Thermomonosporaceae</taxon>
        <taxon>Actinoallomurus</taxon>
    </lineage>
</organism>
<sequence length="472" mass="50033">MAEDVKAAVQVFTHHLTQLVDAVGRPAPTRLRTVNKELRDSISVSALDDHLRGRRVRLMRWPLVRALLFACQTIARDDRLILDSNLLGTETEWSNAWHIASIGEVPPSPLRVAELGEYAIAAPRLPGAPAPEPPQAAAKAFAGHLVQLVNAVGNPKPYRLQKVSKNRLSASTVEDHLRGVRIGIAPWPIVRELLLACAAIAREDRLLLKLSDLGIEDEWRRVWNAARHGYVLPSPVRVARPTGDPLTGSGSPGAPALDGLAEPEPSQPAAAPAPGAPPERARGEAAEELAPPLTRATPAAVTGTATPVLPGTRSGSSGPYILYMPDLGEGGGWATVLNWRYSPGDQVIAGDDLVAINNEMVSLDLPAPITGMIEDLYAHAGDSVFSGGPLCAILPGLRKEPASALAPIDESFTDERPAGSSVGRAPYITPLVRDLADAYEVDLGLVRGSGAGGRIRRQDVLDAAKAQGKQVP</sequence>
<name>A0ABN0WQD1_9ACTN</name>
<comment type="similarity">
    <text evidence="2">Belongs to the 2-oxoacid dehydrogenase family.</text>
</comment>
<dbReference type="SUPFAM" id="SSF47005">
    <property type="entry name" value="Peripheral subunit-binding domain of 2-oxo acid dehydrogenase complex"/>
    <property type="match status" value="1"/>
</dbReference>
<dbReference type="Pfam" id="PF02817">
    <property type="entry name" value="E3_binding"/>
    <property type="match status" value="1"/>
</dbReference>
<comment type="cofactor">
    <cofactor evidence="1">
        <name>(R)-lipoate</name>
        <dbReference type="ChEBI" id="CHEBI:83088"/>
    </cofactor>
</comment>
<dbReference type="CDD" id="cd06849">
    <property type="entry name" value="lipoyl_domain"/>
    <property type="match status" value="1"/>
</dbReference>
<evidence type="ECO:0000313" key="7">
    <source>
        <dbReference type="EMBL" id="GAA0344114.1"/>
    </source>
</evidence>
<dbReference type="InterPro" id="IPR036625">
    <property type="entry name" value="E3-bd_dom_sf"/>
</dbReference>
<dbReference type="InterPro" id="IPR004167">
    <property type="entry name" value="PSBD"/>
</dbReference>
<evidence type="ECO:0000256" key="3">
    <source>
        <dbReference type="ARBA" id="ARBA00022679"/>
    </source>
</evidence>
<dbReference type="InterPro" id="IPR000089">
    <property type="entry name" value="Biotin_lipoyl"/>
</dbReference>
<evidence type="ECO:0000256" key="2">
    <source>
        <dbReference type="ARBA" id="ARBA00007317"/>
    </source>
</evidence>
<feature type="region of interest" description="Disordered" evidence="5">
    <location>
        <begin position="241"/>
        <end position="312"/>
    </location>
</feature>
<feature type="domain" description="Peripheral subunit-binding (PSBD)" evidence="6">
    <location>
        <begin position="427"/>
        <end position="464"/>
    </location>
</feature>
<comment type="caution">
    <text evidence="7">The sequence shown here is derived from an EMBL/GenBank/DDBJ whole genome shotgun (WGS) entry which is preliminary data.</text>
</comment>
<evidence type="ECO:0000259" key="6">
    <source>
        <dbReference type="PROSITE" id="PS51826"/>
    </source>
</evidence>
<dbReference type="EMBL" id="BAAABM010000029">
    <property type="protein sequence ID" value="GAA0344114.1"/>
    <property type="molecule type" value="Genomic_DNA"/>
</dbReference>
<proteinExistence type="inferred from homology"/>